<comment type="caution">
    <text evidence="6">The sequence shown here is derived from an EMBL/GenBank/DDBJ whole genome shotgun (WGS) entry which is preliminary data.</text>
</comment>
<dbReference type="PANTHER" id="PTHR10782">
    <property type="entry name" value="ZINC FINGER MIZ DOMAIN-CONTAINING PROTEIN"/>
    <property type="match status" value="1"/>
</dbReference>
<sequence length="512" mass="59766">MIQQAEVENQLELRKLKSEIDTQIPLFIKMCIMELGLDEIEESEQADILRLLSAPKFESRQQFLIVIPEFLIKHLLKIRRIALLNSPEINYSNPTNLKSLIYGSLLPYEDPIFQKHLILQNIVKNTNLKIMELLETKKKAINVIKKREIQLLNHQIEASITKQTSKFTQKQNCPQCLCKFRGFKANEELIKTTQILRCKGCKEYYHSCCIQKQKQDKQTNLMCPVCQLQFVSPLEKVVSVLHEPEIINLVDENKEKTLLFECPYSESEYQIQMRCLQIGNIDTLNWPESGEIYLNNQKIIQFDQKICQKSGESYIVTQSVKFGATNKITILYQQSIFKQLMQLNINQKQQTQNQNFYIFAVYSVKVFSPKDLLFDLQKDESISIHESKNQIASFINQIGQNTLKVSLLDIQTLNLMKQPGKGVRCTHIQCFDIEIFIKLNEIENKWICPICQQKCHKLVIDKFQKAIIENIVNEQLKKTEIEFDREGKVTEEIIGYLNQKSSNLDDEMQIEL</sequence>
<keyword evidence="7" id="KW-1185">Reference proteome</keyword>
<keyword evidence="1" id="KW-0479">Metal-binding</keyword>
<dbReference type="Pfam" id="PF02891">
    <property type="entry name" value="zf-MIZ"/>
    <property type="match status" value="1"/>
</dbReference>
<dbReference type="GO" id="GO:0061665">
    <property type="term" value="F:SUMO ligase activity"/>
    <property type="evidence" value="ECO:0007669"/>
    <property type="project" value="TreeGrafter"/>
</dbReference>
<dbReference type="PANTHER" id="PTHR10782:SF4">
    <property type="entry name" value="TONALLI, ISOFORM E"/>
    <property type="match status" value="1"/>
</dbReference>
<dbReference type="Proteomes" id="UP000688137">
    <property type="component" value="Unassembled WGS sequence"/>
</dbReference>
<keyword evidence="3" id="KW-0862">Zinc</keyword>
<evidence type="ECO:0000256" key="1">
    <source>
        <dbReference type="ARBA" id="ARBA00022723"/>
    </source>
</evidence>
<dbReference type="EMBL" id="CAJJDM010000068">
    <property type="protein sequence ID" value="CAD8081892.1"/>
    <property type="molecule type" value="Genomic_DNA"/>
</dbReference>
<dbReference type="OMA" id="ENKWICP"/>
<dbReference type="GO" id="GO:0008270">
    <property type="term" value="F:zinc ion binding"/>
    <property type="evidence" value="ECO:0007669"/>
    <property type="project" value="UniProtKB-KW"/>
</dbReference>
<evidence type="ECO:0000256" key="3">
    <source>
        <dbReference type="ARBA" id="ARBA00022833"/>
    </source>
</evidence>
<evidence type="ECO:0000313" key="7">
    <source>
        <dbReference type="Proteomes" id="UP000688137"/>
    </source>
</evidence>
<organism evidence="6 7">
    <name type="scientific">Paramecium primaurelia</name>
    <dbReference type="NCBI Taxonomy" id="5886"/>
    <lineage>
        <taxon>Eukaryota</taxon>
        <taxon>Sar</taxon>
        <taxon>Alveolata</taxon>
        <taxon>Ciliophora</taxon>
        <taxon>Intramacronucleata</taxon>
        <taxon>Oligohymenophorea</taxon>
        <taxon>Peniculida</taxon>
        <taxon>Parameciidae</taxon>
        <taxon>Paramecium</taxon>
    </lineage>
</organism>
<proteinExistence type="predicted"/>
<evidence type="ECO:0000313" key="6">
    <source>
        <dbReference type="EMBL" id="CAD8081892.1"/>
    </source>
</evidence>
<reference evidence="6" key="1">
    <citation type="submission" date="2021-01" db="EMBL/GenBank/DDBJ databases">
        <authorList>
            <consortium name="Genoscope - CEA"/>
            <person name="William W."/>
        </authorList>
    </citation>
    <scope>NUCLEOTIDE SEQUENCE</scope>
</reference>
<keyword evidence="2 4" id="KW-0863">Zinc-finger</keyword>
<gene>
    <name evidence="6" type="ORF">PPRIM_AZ9-3.1.T0660222</name>
</gene>
<evidence type="ECO:0000259" key="5">
    <source>
        <dbReference type="PROSITE" id="PS51044"/>
    </source>
</evidence>
<feature type="domain" description="SP-RING-type" evidence="5">
    <location>
        <begin position="394"/>
        <end position="477"/>
    </location>
</feature>
<accession>A0A8S1MRB4</accession>
<evidence type="ECO:0000256" key="4">
    <source>
        <dbReference type="PROSITE-ProRule" id="PRU00452"/>
    </source>
</evidence>
<dbReference type="GO" id="GO:0000785">
    <property type="term" value="C:chromatin"/>
    <property type="evidence" value="ECO:0007669"/>
    <property type="project" value="TreeGrafter"/>
</dbReference>
<dbReference type="AlphaFoldDB" id="A0A8S1MRB4"/>
<dbReference type="GO" id="GO:0016925">
    <property type="term" value="P:protein sumoylation"/>
    <property type="evidence" value="ECO:0007669"/>
    <property type="project" value="TreeGrafter"/>
</dbReference>
<name>A0A8S1MRB4_PARPR</name>
<protein>
    <recommendedName>
        <fullName evidence="5">SP-RING-type domain-containing protein</fullName>
    </recommendedName>
</protein>
<dbReference type="PROSITE" id="PS51044">
    <property type="entry name" value="ZF_SP_RING"/>
    <property type="match status" value="1"/>
</dbReference>
<evidence type="ECO:0000256" key="2">
    <source>
        <dbReference type="ARBA" id="ARBA00022771"/>
    </source>
</evidence>
<dbReference type="InterPro" id="IPR004181">
    <property type="entry name" value="Znf_MIZ"/>
</dbReference>